<gene>
    <name evidence="12" type="ORF">TCLT_LOCUS7197</name>
</gene>
<feature type="chain" id="PRO_5043126555" evidence="10">
    <location>
        <begin position="18"/>
        <end position="479"/>
    </location>
</feature>
<name>A0A0N5D2T5_THECL</name>
<organism evidence="14">
    <name type="scientific">Thelazia callipaeda</name>
    <name type="common">Oriental eyeworm</name>
    <name type="synonym">Parasitic nematode</name>
    <dbReference type="NCBI Taxonomy" id="103827"/>
    <lineage>
        <taxon>Eukaryota</taxon>
        <taxon>Metazoa</taxon>
        <taxon>Ecdysozoa</taxon>
        <taxon>Nematoda</taxon>
        <taxon>Chromadorea</taxon>
        <taxon>Rhabditida</taxon>
        <taxon>Spirurina</taxon>
        <taxon>Spiruromorpha</taxon>
        <taxon>Thelazioidea</taxon>
        <taxon>Thelaziidae</taxon>
        <taxon>Thelazia</taxon>
    </lineage>
</organism>
<dbReference type="GO" id="GO:0012505">
    <property type="term" value="C:endomembrane system"/>
    <property type="evidence" value="ECO:0007669"/>
    <property type="project" value="UniProtKB-SubCell"/>
</dbReference>
<evidence type="ECO:0000256" key="3">
    <source>
        <dbReference type="ARBA" id="ARBA00022676"/>
    </source>
</evidence>
<keyword evidence="13" id="KW-1185">Reference proteome</keyword>
<evidence type="ECO:0000256" key="4">
    <source>
        <dbReference type="ARBA" id="ARBA00022679"/>
    </source>
</evidence>
<keyword evidence="6" id="KW-0735">Signal-anchor</keyword>
<evidence type="ECO:0000256" key="8">
    <source>
        <dbReference type="ARBA" id="ARBA00023136"/>
    </source>
</evidence>
<reference evidence="14" key="1">
    <citation type="submission" date="2017-02" db="UniProtKB">
        <authorList>
            <consortium name="WormBaseParasite"/>
        </authorList>
    </citation>
    <scope>IDENTIFICATION</scope>
</reference>
<keyword evidence="3" id="KW-0328">Glycosyltransferase</keyword>
<dbReference type="WBParaSite" id="TCLT_0000720801-mRNA-1">
    <property type="protein sequence ID" value="TCLT_0000720801-mRNA-1"/>
    <property type="gene ID" value="TCLT_0000720801"/>
</dbReference>
<comment type="similarity">
    <text evidence="2">Belongs to the glycosyltransferase 31 family.</text>
</comment>
<dbReference type="Proteomes" id="UP000276776">
    <property type="component" value="Unassembled WGS sequence"/>
</dbReference>
<dbReference type="EMBL" id="UYYF01004483">
    <property type="protein sequence ID" value="VDN04631.1"/>
    <property type="molecule type" value="Genomic_DNA"/>
</dbReference>
<dbReference type="FunFam" id="3.90.550.50:FF:000008">
    <property type="entry name" value="Beta-1,3-glucosyltransferase"/>
    <property type="match status" value="1"/>
</dbReference>
<dbReference type="AlphaFoldDB" id="A0A0N5D2T5"/>
<sequence length="479" mass="54955">MIVVTLLKSFMIWIVASHEVQGVNQGFLIIPLGVVSVEKNVSILFVIISQNGVYDTRRTSALFSSLKNQIQKTKNLRADILRTYEDLPEITGAWAVWPMLKCLSEKYKNTLWNWLFICEPDTAVNVSALINYLNSFDGNISYAIGRGLKDEAYTIIHHFYDYKDDQEYFLYPDFAAGLVLSWTLLEDSNTLKSEGFAIDAKHELARILKERRGIKLNNTLFFCLLENESPCITHYNQPNFQCGNNINNDDVYFAIKTFSEYHKSRIVFVKRTWGKYVKFVEYFSDIEDHYIPTVKLSIKNTERGHCGKTFGILAHYLKNEEMLGTKWLVIADDDTLISVSRLYGFLSCYDTKNEVIIGERYGYGFNIHGNKGYDYPTGGAGMVFSRKAAENIVTHCGCPSIDSPDDMVIGMCARQLNIPVIHSAAFHQAQPRDYSELYLRRINPISFHKFTDIDPYEVYINYLHETSVQPASRPVHIEL</sequence>
<evidence type="ECO:0000313" key="14">
    <source>
        <dbReference type="WBParaSite" id="TCLT_0000720801-mRNA-1"/>
    </source>
</evidence>
<keyword evidence="8" id="KW-0472">Membrane</keyword>
<dbReference type="Gene3D" id="3.90.550.50">
    <property type="match status" value="2"/>
</dbReference>
<keyword evidence="7" id="KW-1133">Transmembrane helix</keyword>
<feature type="signal peptide" evidence="10">
    <location>
        <begin position="1"/>
        <end position="17"/>
    </location>
</feature>
<evidence type="ECO:0000256" key="9">
    <source>
        <dbReference type="ARBA" id="ARBA00037847"/>
    </source>
</evidence>
<comment type="subcellular location">
    <subcellularLocation>
        <location evidence="9">Endomembrane system</location>
        <topology evidence="9">Single-pass membrane protein</topology>
    </subcellularLocation>
    <subcellularLocation>
        <location evidence="1">Membrane</location>
        <topology evidence="1">Single-pass type II membrane protein</topology>
    </subcellularLocation>
</comment>
<feature type="domain" description="Fringe-like glycosyltransferase" evidence="11">
    <location>
        <begin position="245"/>
        <end position="451"/>
    </location>
</feature>
<evidence type="ECO:0000256" key="5">
    <source>
        <dbReference type="ARBA" id="ARBA00022692"/>
    </source>
</evidence>
<dbReference type="PANTHER" id="PTHR10811">
    <property type="entry name" value="FRINGE-RELATED"/>
    <property type="match status" value="1"/>
</dbReference>
<dbReference type="GO" id="GO:0016020">
    <property type="term" value="C:membrane"/>
    <property type="evidence" value="ECO:0007669"/>
    <property type="project" value="UniProtKB-SubCell"/>
</dbReference>
<dbReference type="GO" id="GO:0016757">
    <property type="term" value="F:glycosyltransferase activity"/>
    <property type="evidence" value="ECO:0007669"/>
    <property type="project" value="UniProtKB-KW"/>
</dbReference>
<keyword evidence="5" id="KW-0812">Transmembrane</keyword>
<dbReference type="OMA" id="SAFKYPD"/>
<proteinExistence type="inferred from homology"/>
<evidence type="ECO:0000256" key="10">
    <source>
        <dbReference type="SAM" id="SignalP"/>
    </source>
</evidence>
<dbReference type="Pfam" id="PF02434">
    <property type="entry name" value="Fringe"/>
    <property type="match status" value="2"/>
</dbReference>
<keyword evidence="10" id="KW-0732">Signal</keyword>
<dbReference type="OrthoDB" id="421979at2759"/>
<dbReference type="InterPro" id="IPR003378">
    <property type="entry name" value="Fringe-like_glycosylTrfase"/>
</dbReference>
<evidence type="ECO:0000256" key="6">
    <source>
        <dbReference type="ARBA" id="ARBA00022968"/>
    </source>
</evidence>
<dbReference type="STRING" id="103827.A0A0N5D2T5"/>
<feature type="domain" description="Fringe-like glycosyltransferase" evidence="11">
    <location>
        <begin position="104"/>
        <end position="195"/>
    </location>
</feature>
<reference evidence="12 13" key="2">
    <citation type="submission" date="2018-11" db="EMBL/GenBank/DDBJ databases">
        <authorList>
            <consortium name="Pathogen Informatics"/>
        </authorList>
    </citation>
    <scope>NUCLEOTIDE SEQUENCE [LARGE SCALE GENOMIC DNA]</scope>
</reference>
<evidence type="ECO:0000259" key="11">
    <source>
        <dbReference type="Pfam" id="PF02434"/>
    </source>
</evidence>
<accession>A0A0N5D2T5</accession>
<evidence type="ECO:0000313" key="13">
    <source>
        <dbReference type="Proteomes" id="UP000276776"/>
    </source>
</evidence>
<keyword evidence="4" id="KW-0808">Transferase</keyword>
<evidence type="ECO:0000256" key="2">
    <source>
        <dbReference type="ARBA" id="ARBA00008661"/>
    </source>
</evidence>
<evidence type="ECO:0000256" key="7">
    <source>
        <dbReference type="ARBA" id="ARBA00022989"/>
    </source>
</evidence>
<evidence type="ECO:0000313" key="12">
    <source>
        <dbReference type="EMBL" id="VDN04631.1"/>
    </source>
</evidence>
<evidence type="ECO:0000256" key="1">
    <source>
        <dbReference type="ARBA" id="ARBA00004606"/>
    </source>
</evidence>
<protein>
    <submittedName>
        <fullName evidence="14">Beta-1,3-glucosyltransferase</fullName>
    </submittedName>
</protein>